<dbReference type="AlphaFoldDB" id="A0A9J5WNB9"/>
<gene>
    <name evidence="2" type="ORF">H5410_056810</name>
</gene>
<keyword evidence="3" id="KW-1185">Reference proteome</keyword>
<organism evidence="2 3">
    <name type="scientific">Solanum commersonii</name>
    <name type="common">Commerson's wild potato</name>
    <name type="synonym">Commerson's nightshade</name>
    <dbReference type="NCBI Taxonomy" id="4109"/>
    <lineage>
        <taxon>Eukaryota</taxon>
        <taxon>Viridiplantae</taxon>
        <taxon>Streptophyta</taxon>
        <taxon>Embryophyta</taxon>
        <taxon>Tracheophyta</taxon>
        <taxon>Spermatophyta</taxon>
        <taxon>Magnoliopsida</taxon>
        <taxon>eudicotyledons</taxon>
        <taxon>Gunneridae</taxon>
        <taxon>Pentapetalae</taxon>
        <taxon>asterids</taxon>
        <taxon>lamiids</taxon>
        <taxon>Solanales</taxon>
        <taxon>Solanaceae</taxon>
        <taxon>Solanoideae</taxon>
        <taxon>Solaneae</taxon>
        <taxon>Solanum</taxon>
    </lineage>
</organism>
<sequence length="113" mass="12781">MIQDGYETGHVTFFGVLNSCAHSGLVDEGRSSFMSMEKRWSIIPKGEHYSLVDLLGRSGMLVEALELVKQIYLDLPSHARETLLSFCRVHNNLDLSYLVEKKLECLQPSFSCL</sequence>
<name>A0A9J5WNB9_SOLCO</name>
<comment type="caution">
    <text evidence="2">The sequence shown here is derived from an EMBL/GenBank/DDBJ whole genome shotgun (WGS) entry which is preliminary data.</text>
</comment>
<dbReference type="GO" id="GO:0009451">
    <property type="term" value="P:RNA modification"/>
    <property type="evidence" value="ECO:0007669"/>
    <property type="project" value="InterPro"/>
</dbReference>
<dbReference type="EMBL" id="JACXVP010000011">
    <property type="protein sequence ID" value="KAG5576676.1"/>
    <property type="molecule type" value="Genomic_DNA"/>
</dbReference>
<evidence type="ECO:0008006" key="4">
    <source>
        <dbReference type="Google" id="ProtNLM"/>
    </source>
</evidence>
<evidence type="ECO:0000256" key="1">
    <source>
        <dbReference type="ARBA" id="ARBA00022737"/>
    </source>
</evidence>
<proteinExistence type="predicted"/>
<dbReference type="InterPro" id="IPR002885">
    <property type="entry name" value="PPR_rpt"/>
</dbReference>
<dbReference type="GO" id="GO:0003723">
    <property type="term" value="F:RNA binding"/>
    <property type="evidence" value="ECO:0007669"/>
    <property type="project" value="InterPro"/>
</dbReference>
<dbReference type="PANTHER" id="PTHR47926:SF452">
    <property type="entry name" value="PENTATRICOPEPTIDE REPEAT-CONTAINING PROTEIN"/>
    <property type="match status" value="1"/>
</dbReference>
<reference evidence="2 3" key="1">
    <citation type="submission" date="2020-09" db="EMBL/GenBank/DDBJ databases">
        <title>De no assembly of potato wild relative species, Solanum commersonii.</title>
        <authorList>
            <person name="Cho K."/>
        </authorList>
    </citation>
    <scope>NUCLEOTIDE SEQUENCE [LARGE SCALE GENOMIC DNA]</scope>
    <source>
        <strain evidence="2">LZ3.2</strain>
        <tissue evidence="2">Leaf</tissue>
    </source>
</reference>
<evidence type="ECO:0000313" key="3">
    <source>
        <dbReference type="Proteomes" id="UP000824120"/>
    </source>
</evidence>
<dbReference type="InterPro" id="IPR046960">
    <property type="entry name" value="PPR_At4g14850-like_plant"/>
</dbReference>
<dbReference type="Gene3D" id="1.25.40.10">
    <property type="entry name" value="Tetratricopeptide repeat domain"/>
    <property type="match status" value="1"/>
</dbReference>
<dbReference type="Proteomes" id="UP000824120">
    <property type="component" value="Chromosome 11"/>
</dbReference>
<protein>
    <recommendedName>
        <fullName evidence="4">Pentatricopeptide repeat-containing protein</fullName>
    </recommendedName>
</protein>
<dbReference type="Pfam" id="PF01535">
    <property type="entry name" value="PPR"/>
    <property type="match status" value="2"/>
</dbReference>
<keyword evidence="1" id="KW-0677">Repeat</keyword>
<dbReference type="OrthoDB" id="185373at2759"/>
<dbReference type="InterPro" id="IPR011990">
    <property type="entry name" value="TPR-like_helical_dom_sf"/>
</dbReference>
<accession>A0A9J5WNB9</accession>
<evidence type="ECO:0000313" key="2">
    <source>
        <dbReference type="EMBL" id="KAG5576676.1"/>
    </source>
</evidence>
<dbReference type="PANTHER" id="PTHR47926">
    <property type="entry name" value="PENTATRICOPEPTIDE REPEAT-CONTAINING PROTEIN"/>
    <property type="match status" value="1"/>
</dbReference>